<dbReference type="InterPro" id="IPR002109">
    <property type="entry name" value="Glutaredoxin"/>
</dbReference>
<dbReference type="AlphaFoldDB" id="A0AA87IJF3"/>
<reference evidence="2 3" key="1">
    <citation type="journal article" date="2012" name="J. Bacteriol.">
        <title>Genome Sequence of the Antarctic Psychrophile Bacterium Planococcus antarcticus DSM 14505.</title>
        <authorList>
            <person name="Margolles A."/>
            <person name="Gueimonde M."/>
            <person name="Sanchez B."/>
        </authorList>
    </citation>
    <scope>NUCLEOTIDE SEQUENCE [LARGE SCALE GENOMIC DNA]</scope>
    <source>
        <strain evidence="2 3">DSM 14505</strain>
    </source>
</reference>
<evidence type="ECO:0000259" key="1">
    <source>
        <dbReference type="Pfam" id="PF00462"/>
    </source>
</evidence>
<dbReference type="Pfam" id="PF00462">
    <property type="entry name" value="Glutaredoxin"/>
    <property type="match status" value="1"/>
</dbReference>
<protein>
    <recommendedName>
        <fullName evidence="1">Glutaredoxin domain-containing protein</fullName>
    </recommendedName>
</protein>
<proteinExistence type="predicted"/>
<dbReference type="PROSITE" id="PS51354">
    <property type="entry name" value="GLUTAREDOXIN_2"/>
    <property type="match status" value="1"/>
</dbReference>
<feature type="domain" description="Glutaredoxin" evidence="1">
    <location>
        <begin position="3"/>
        <end position="52"/>
    </location>
</feature>
<evidence type="ECO:0000313" key="2">
    <source>
        <dbReference type="EMBL" id="EIM05811.1"/>
    </source>
</evidence>
<sequence>MKISVYTQTGCGPCKLFKMWLRVEEILYEEKNISENKDYLEEFLAFKAKGVPFTLIEEEGHQTQYVGATSTLKNELRRRKEAKQPKL</sequence>
<dbReference type="SUPFAM" id="SSF52833">
    <property type="entry name" value="Thioredoxin-like"/>
    <property type="match status" value="1"/>
</dbReference>
<dbReference type="Gene3D" id="3.40.30.10">
    <property type="entry name" value="Glutaredoxin"/>
    <property type="match status" value="1"/>
</dbReference>
<organism evidence="2 3">
    <name type="scientific">Planococcus antarcticus DSM 14505</name>
    <dbReference type="NCBI Taxonomy" id="1185653"/>
    <lineage>
        <taxon>Bacteria</taxon>
        <taxon>Bacillati</taxon>
        <taxon>Bacillota</taxon>
        <taxon>Bacilli</taxon>
        <taxon>Bacillales</taxon>
        <taxon>Caryophanaceae</taxon>
        <taxon>Planococcus</taxon>
    </lineage>
</organism>
<dbReference type="EMBL" id="AJYB01000050">
    <property type="protein sequence ID" value="EIM05811.1"/>
    <property type="molecule type" value="Genomic_DNA"/>
</dbReference>
<name>A0AA87IJF3_9BACL</name>
<comment type="caution">
    <text evidence="2">The sequence shown here is derived from an EMBL/GenBank/DDBJ whole genome shotgun (WGS) entry which is preliminary data.</text>
</comment>
<accession>A0AA87IJF3</accession>
<evidence type="ECO:0000313" key="3">
    <source>
        <dbReference type="Proteomes" id="UP000004725"/>
    </source>
</evidence>
<dbReference type="InterPro" id="IPR036249">
    <property type="entry name" value="Thioredoxin-like_sf"/>
</dbReference>
<dbReference type="Proteomes" id="UP000004725">
    <property type="component" value="Unassembled WGS sequence"/>
</dbReference>
<gene>
    <name evidence="2" type="ORF">A1A1_14274</name>
</gene>